<dbReference type="RefSeq" id="WP_173237302.1">
    <property type="nucleotide sequence ID" value="NZ_AP022839.1"/>
</dbReference>
<protein>
    <recommendedName>
        <fullName evidence="3">Substrate of the Dot/Icm secretion system</fullName>
    </recommendedName>
</protein>
<accession>A0A6F8T5S0</accession>
<name>A0A6F8T5S0_9GAMM</name>
<keyword evidence="2" id="KW-1185">Reference proteome</keyword>
<dbReference type="Proteomes" id="UP000502894">
    <property type="component" value="Chromosome"/>
</dbReference>
<dbReference type="EMBL" id="AP022839">
    <property type="protein sequence ID" value="BCA95799.1"/>
    <property type="molecule type" value="Genomic_DNA"/>
</dbReference>
<dbReference type="AlphaFoldDB" id="A0A6F8T5S0"/>
<organism evidence="1 2">
    <name type="scientific">Legionella antarctica</name>
    <dbReference type="NCBI Taxonomy" id="2708020"/>
    <lineage>
        <taxon>Bacteria</taxon>
        <taxon>Pseudomonadati</taxon>
        <taxon>Pseudomonadota</taxon>
        <taxon>Gammaproteobacteria</taxon>
        <taxon>Legionellales</taxon>
        <taxon>Legionellaceae</taxon>
        <taxon>Legionella</taxon>
    </lineage>
</organism>
<dbReference type="KEGG" id="lant:TUM19329_21600"/>
<proteinExistence type="predicted"/>
<evidence type="ECO:0008006" key="3">
    <source>
        <dbReference type="Google" id="ProtNLM"/>
    </source>
</evidence>
<sequence length="410" mass="47615">MAFTPPGFSTVRVNTRNLDITLSTLLGRYKIADVDDAVIKRNSLEVLIARTQQVIDCKSARATQLEVFNLLINELREVLKLKDQEKNNKGTLFLLGALLHRYFRLMQEYDNWSTRFYTWDPRSCKLFLAIRAALQLPEQMPYDYRQTDLAILDVTTIVTALETFRDNMKLKDEQQIPRFKKYHHFAVEDPNFETHLQEIIDKYKMSGAPVLKQFKAIDFIQSLADKVEAEHQLIKQTLLEWNRIFAREHPDFDFVNIETIESHMITHIKTASTREKILDLLYTPFIKSNTENADHHSFLAAMKKCSSDTACHTIIGGYSLLLQYPGMEKLKFCINQALGIEKNTEDLTNEDSLTELQFLKQFIEKNPEAALNYEFFGGKNKMNTQILQIEEALTHEIKEQKEETSSVVFV</sequence>
<evidence type="ECO:0000313" key="1">
    <source>
        <dbReference type="EMBL" id="BCA95799.1"/>
    </source>
</evidence>
<gene>
    <name evidence="1" type="ORF">TUM19329_21600</name>
</gene>
<evidence type="ECO:0000313" key="2">
    <source>
        <dbReference type="Proteomes" id="UP000502894"/>
    </source>
</evidence>
<reference evidence="1" key="1">
    <citation type="journal article" date="2020" name="Microbiol. Resour. Announc.">
        <title>Complete Genome Sequence of Novel Psychrotolerant Legionella Strain TUM19329, Isolated from Antarctic Lake Sediment.</title>
        <authorList>
            <person name="Shimada S."/>
            <person name="Nakai R."/>
            <person name="Aoki K."/>
            <person name="Shimoeda N."/>
            <person name="Ohno G."/>
            <person name="Miyazaki Y."/>
            <person name="Kudoh S."/>
            <person name="Imura S."/>
            <person name="Watanabe K."/>
            <person name="Ishii Y."/>
            <person name="Tateda K."/>
        </authorList>
    </citation>
    <scope>NUCLEOTIDE SEQUENCE [LARGE SCALE GENOMIC DNA]</scope>
    <source>
        <strain evidence="1">TUM19329</strain>
    </source>
</reference>